<dbReference type="PANTHER" id="PTHR10000">
    <property type="entry name" value="PHOSPHOSERINE PHOSPHATASE"/>
    <property type="match status" value="1"/>
</dbReference>
<keyword evidence="1" id="KW-0378">Hydrolase</keyword>
<protein>
    <submittedName>
        <fullName evidence="1">HAD superfamily hydrolase</fullName>
    </submittedName>
</protein>
<dbReference type="PROSITE" id="PS01229">
    <property type="entry name" value="COF_2"/>
    <property type="match status" value="1"/>
</dbReference>
<dbReference type="SFLD" id="SFLDG01140">
    <property type="entry name" value="C2.B:_Phosphomannomutase_and_P"/>
    <property type="match status" value="1"/>
</dbReference>
<dbReference type="SFLD" id="SFLDG01144">
    <property type="entry name" value="C2.B.4:_PGP_Like"/>
    <property type="match status" value="1"/>
</dbReference>
<dbReference type="eggNOG" id="COG0561">
    <property type="taxonomic scope" value="Bacteria"/>
</dbReference>
<dbReference type="Proteomes" id="UP000028700">
    <property type="component" value="Unassembled WGS sequence"/>
</dbReference>
<dbReference type="OrthoDB" id="9814970at2"/>
<dbReference type="CDD" id="cd07518">
    <property type="entry name" value="HAD_YbiV-Like"/>
    <property type="match status" value="1"/>
</dbReference>
<organism evidence="1 2">
    <name type="scientific">Secundilactobacillus oryzae JCM 18671</name>
    <dbReference type="NCBI Taxonomy" id="1291743"/>
    <lineage>
        <taxon>Bacteria</taxon>
        <taxon>Bacillati</taxon>
        <taxon>Bacillota</taxon>
        <taxon>Bacilli</taxon>
        <taxon>Lactobacillales</taxon>
        <taxon>Lactobacillaceae</taxon>
        <taxon>Secundilactobacillus</taxon>
    </lineage>
</organism>
<dbReference type="GO" id="GO:0005829">
    <property type="term" value="C:cytosol"/>
    <property type="evidence" value="ECO:0007669"/>
    <property type="project" value="TreeGrafter"/>
</dbReference>
<reference evidence="1" key="1">
    <citation type="journal article" date="2014" name="Genome Announc.">
        <title>Draft Genome Sequence of Lactobacillus oryzae Strain SG293T.</title>
        <authorList>
            <person name="Tanizawa Y."/>
            <person name="Fujisawa T."/>
            <person name="Mochizuki T."/>
            <person name="Kaminuma E."/>
            <person name="Nakamura Y."/>
            <person name="Tohno M."/>
        </authorList>
    </citation>
    <scope>NUCLEOTIDE SEQUENCE [LARGE SCALE GENOMIC DNA]</scope>
    <source>
        <strain evidence="1">SG293</strain>
    </source>
</reference>
<evidence type="ECO:0000313" key="2">
    <source>
        <dbReference type="Proteomes" id="UP000028700"/>
    </source>
</evidence>
<dbReference type="InterPro" id="IPR006379">
    <property type="entry name" value="HAD-SF_hydro_IIB"/>
</dbReference>
<keyword evidence="2" id="KW-1185">Reference proteome</keyword>
<dbReference type="PANTHER" id="PTHR10000:SF53">
    <property type="entry name" value="5-AMINO-6-(5-PHOSPHO-D-RIBITYLAMINO)URACIL PHOSPHATASE YBJI-RELATED"/>
    <property type="match status" value="1"/>
</dbReference>
<dbReference type="NCBIfam" id="TIGR00099">
    <property type="entry name" value="Cof-subfamily"/>
    <property type="match status" value="1"/>
</dbReference>
<dbReference type="InterPro" id="IPR036412">
    <property type="entry name" value="HAD-like_sf"/>
</dbReference>
<dbReference type="InterPro" id="IPR000150">
    <property type="entry name" value="Cof"/>
</dbReference>
<gene>
    <name evidence="1" type="ORF">LOSG293_190350</name>
</gene>
<dbReference type="GO" id="GO:0000287">
    <property type="term" value="F:magnesium ion binding"/>
    <property type="evidence" value="ECO:0007669"/>
    <property type="project" value="TreeGrafter"/>
</dbReference>
<dbReference type="RefSeq" id="WP_034528262.1">
    <property type="nucleotide sequence ID" value="NZ_BBJM01000019.1"/>
</dbReference>
<dbReference type="NCBIfam" id="TIGR01484">
    <property type="entry name" value="HAD-SF-IIB"/>
    <property type="match status" value="1"/>
</dbReference>
<dbReference type="GO" id="GO:0016791">
    <property type="term" value="F:phosphatase activity"/>
    <property type="evidence" value="ECO:0007669"/>
    <property type="project" value="UniProtKB-ARBA"/>
</dbReference>
<dbReference type="STRING" id="1291743.LOSG293_190350"/>
<name>A0A081BJB0_9LACO</name>
<dbReference type="Gene3D" id="3.30.1240.10">
    <property type="match status" value="1"/>
</dbReference>
<proteinExistence type="predicted"/>
<sequence>MIKMIATDMDGTFLSDEKKFNRPRFQTMLTEMERQGVHFVAASGNQLWHLQEVFSGLEGEITYVAENGAVIVANGQTLHADEIPSVLWHEVIKLVREQPMFDGVHVIISGQNGAYTEMSADSSRFAASNYFYSHFQLVPDLLDVQDTIFKMDLSWEHVNIYEKADYFNNHFDGQLRATSSGLGGMDVIMPHVHKAYGLEFLQKQWQITPEETLAFGDNGNDIEMLQFAKYGYAMKNAAPEVLKAAPFVTEWNNNEEGVLNTMAAFLKR</sequence>
<dbReference type="AlphaFoldDB" id="A0A081BJB0"/>
<dbReference type="SFLD" id="SFLDS00003">
    <property type="entry name" value="Haloacid_Dehalogenase"/>
    <property type="match status" value="1"/>
</dbReference>
<dbReference type="Pfam" id="PF08282">
    <property type="entry name" value="Hydrolase_3"/>
    <property type="match status" value="1"/>
</dbReference>
<accession>A0A081BJB0</accession>
<dbReference type="Gene3D" id="3.40.50.1000">
    <property type="entry name" value="HAD superfamily/HAD-like"/>
    <property type="match status" value="1"/>
</dbReference>
<dbReference type="SUPFAM" id="SSF56784">
    <property type="entry name" value="HAD-like"/>
    <property type="match status" value="1"/>
</dbReference>
<evidence type="ECO:0000313" key="1">
    <source>
        <dbReference type="EMBL" id="GAK48128.1"/>
    </source>
</evidence>
<comment type="caution">
    <text evidence="1">The sequence shown here is derived from an EMBL/GenBank/DDBJ whole genome shotgun (WGS) entry which is preliminary data.</text>
</comment>
<dbReference type="InterPro" id="IPR023214">
    <property type="entry name" value="HAD_sf"/>
</dbReference>
<dbReference type="EMBL" id="BBJM01000019">
    <property type="protein sequence ID" value="GAK48128.1"/>
    <property type="molecule type" value="Genomic_DNA"/>
</dbReference>